<keyword evidence="1" id="KW-0175">Coiled coil</keyword>
<protein>
    <submittedName>
        <fullName evidence="2">Uncharacterized protein</fullName>
    </submittedName>
</protein>
<name>A0AAN3D608_BACO1</name>
<proteinExistence type="predicted"/>
<sequence>MQEDGIKASIKKERFMIGEISCAINRVEEQIEQLFDEKEEFIMANEDVLPRTMYLKKLAEIDSRIDELKKTLVSLNEEKQEILDME</sequence>
<dbReference type="EMBL" id="AAXF02000053">
    <property type="protein sequence ID" value="EDO09832.1"/>
    <property type="molecule type" value="Genomic_DNA"/>
</dbReference>
<organism evidence="2 3">
    <name type="scientific">Bacteroides ovatus (strain ATCC 8483 / DSM 1896 / JCM 5824 / BCRC 10623 / CCUG 4943 / NCTC 11153)</name>
    <dbReference type="NCBI Taxonomy" id="411476"/>
    <lineage>
        <taxon>Bacteria</taxon>
        <taxon>Pseudomonadati</taxon>
        <taxon>Bacteroidota</taxon>
        <taxon>Bacteroidia</taxon>
        <taxon>Bacteroidales</taxon>
        <taxon>Bacteroidaceae</taxon>
        <taxon>Bacteroides</taxon>
    </lineage>
</organism>
<reference evidence="3" key="2">
    <citation type="submission" date="2007-04" db="EMBL/GenBank/DDBJ databases">
        <title>Draft genome sequence of Bacteroides ovatus (ATCC 8483).</title>
        <authorList>
            <person name="Sudarsanam P."/>
            <person name="Ley R."/>
            <person name="Guruge J."/>
            <person name="Turnbaugh P.J."/>
            <person name="Mahowald M."/>
            <person name="Liep D."/>
            <person name="Gordon J."/>
        </authorList>
    </citation>
    <scope>NUCLEOTIDE SEQUENCE [LARGE SCALE GENOMIC DNA]</scope>
    <source>
        <strain evidence="3">ATCC 8483 / DSM 1896 / JCM 5824 / BCRC 10623 / CCUG 4943 / NCTC 11153</strain>
    </source>
</reference>
<dbReference type="AlphaFoldDB" id="A0AAN3D608"/>
<feature type="coiled-coil region" evidence="1">
    <location>
        <begin position="17"/>
        <end position="85"/>
    </location>
</feature>
<evidence type="ECO:0000256" key="1">
    <source>
        <dbReference type="SAM" id="Coils"/>
    </source>
</evidence>
<gene>
    <name evidence="2" type="ORF">BACOVA_04209</name>
</gene>
<evidence type="ECO:0000313" key="3">
    <source>
        <dbReference type="Proteomes" id="UP000005475"/>
    </source>
</evidence>
<evidence type="ECO:0000313" key="2">
    <source>
        <dbReference type="EMBL" id="EDO09832.1"/>
    </source>
</evidence>
<accession>A0AAN3D608</accession>
<reference evidence="2 3" key="1">
    <citation type="submission" date="2007-03" db="EMBL/GenBank/DDBJ databases">
        <authorList>
            <person name="Fulton L."/>
            <person name="Clifton S."/>
            <person name="Fulton B."/>
            <person name="Xu J."/>
            <person name="Minx P."/>
            <person name="Pepin K.H."/>
            <person name="Johnson M."/>
            <person name="Thiruvilangam P."/>
            <person name="Bhonagiri V."/>
            <person name="Nash W.E."/>
            <person name="Mardis E.R."/>
            <person name="Wilson R.K."/>
        </authorList>
    </citation>
    <scope>NUCLEOTIDE SEQUENCE [LARGE SCALE GENOMIC DNA]</scope>
    <source>
        <strain evidence="3">ATCC 8483 / DSM 1896 / JCM 5824 / BCRC 10623 / CCUG 4943 / NCTC 11153</strain>
    </source>
</reference>
<comment type="caution">
    <text evidence="2">The sequence shown here is derived from an EMBL/GenBank/DDBJ whole genome shotgun (WGS) entry which is preliminary data.</text>
</comment>
<dbReference type="Proteomes" id="UP000005475">
    <property type="component" value="Unassembled WGS sequence"/>
</dbReference>